<dbReference type="Pfam" id="PF12838">
    <property type="entry name" value="Fer4_7"/>
    <property type="match status" value="1"/>
</dbReference>
<evidence type="ECO:0000256" key="2">
    <source>
        <dbReference type="ARBA" id="ARBA00023004"/>
    </source>
</evidence>
<reference evidence="5" key="2">
    <citation type="journal article" date="2021" name="PeerJ">
        <title>Extensive microbial diversity within the chicken gut microbiome revealed by metagenomics and culture.</title>
        <authorList>
            <person name="Gilroy R."/>
            <person name="Ravi A."/>
            <person name="Getino M."/>
            <person name="Pursley I."/>
            <person name="Horton D.L."/>
            <person name="Alikhan N.F."/>
            <person name="Baker D."/>
            <person name="Gharbi K."/>
            <person name="Hall N."/>
            <person name="Watson M."/>
            <person name="Adriaenssens E.M."/>
            <person name="Foster-Nyarko E."/>
            <person name="Jarju S."/>
            <person name="Secka A."/>
            <person name="Antonio M."/>
            <person name="Oren A."/>
            <person name="Chaudhuri R.R."/>
            <person name="La Ragione R."/>
            <person name="Hildebrand F."/>
            <person name="Pallen M.J."/>
        </authorList>
    </citation>
    <scope>NUCLEOTIDE SEQUENCE</scope>
    <source>
        <strain evidence="5">11300</strain>
    </source>
</reference>
<reference evidence="5" key="1">
    <citation type="submission" date="2020-10" db="EMBL/GenBank/DDBJ databases">
        <authorList>
            <person name="Gilroy R."/>
        </authorList>
    </citation>
    <scope>NUCLEOTIDE SEQUENCE</scope>
    <source>
        <strain evidence="5">11300</strain>
    </source>
</reference>
<evidence type="ECO:0000313" key="6">
    <source>
        <dbReference type="Proteomes" id="UP000824091"/>
    </source>
</evidence>
<gene>
    <name evidence="5" type="ORF">IAD16_07450</name>
</gene>
<evidence type="ECO:0000256" key="3">
    <source>
        <dbReference type="ARBA" id="ARBA00023014"/>
    </source>
</evidence>
<evidence type="ECO:0000313" key="5">
    <source>
        <dbReference type="EMBL" id="HIU28195.1"/>
    </source>
</evidence>
<protein>
    <submittedName>
        <fullName evidence="5">4Fe-4S dicluster domain-containing protein</fullName>
    </submittedName>
</protein>
<accession>A0A9D1I738</accession>
<name>A0A9D1I738_9FIRM</name>
<keyword evidence="1" id="KW-0479">Metal-binding</keyword>
<dbReference type="InterPro" id="IPR017896">
    <property type="entry name" value="4Fe4S_Fe-S-bd"/>
</dbReference>
<dbReference type="PROSITE" id="PS00198">
    <property type="entry name" value="4FE4S_FER_1"/>
    <property type="match status" value="1"/>
</dbReference>
<evidence type="ECO:0000256" key="1">
    <source>
        <dbReference type="ARBA" id="ARBA00022723"/>
    </source>
</evidence>
<feature type="domain" description="4Fe-4S ferredoxin-type" evidence="4">
    <location>
        <begin position="1"/>
        <end position="30"/>
    </location>
</feature>
<proteinExistence type="predicted"/>
<dbReference type="GO" id="GO:0051536">
    <property type="term" value="F:iron-sulfur cluster binding"/>
    <property type="evidence" value="ECO:0007669"/>
    <property type="project" value="UniProtKB-KW"/>
</dbReference>
<feature type="domain" description="4Fe-4S ferredoxin-type" evidence="4">
    <location>
        <begin position="35"/>
        <end position="65"/>
    </location>
</feature>
<dbReference type="InterPro" id="IPR017900">
    <property type="entry name" value="4Fe4S_Fe_S_CS"/>
</dbReference>
<dbReference type="SUPFAM" id="SSF54862">
    <property type="entry name" value="4Fe-4S ferredoxins"/>
    <property type="match status" value="1"/>
</dbReference>
<dbReference type="PROSITE" id="PS51379">
    <property type="entry name" value="4FE4S_FER_2"/>
    <property type="match status" value="2"/>
</dbReference>
<dbReference type="Proteomes" id="UP000824091">
    <property type="component" value="Unassembled WGS sequence"/>
</dbReference>
<keyword evidence="2" id="KW-0408">Iron</keyword>
<dbReference type="GO" id="GO:0046872">
    <property type="term" value="F:metal ion binding"/>
    <property type="evidence" value="ECO:0007669"/>
    <property type="project" value="UniProtKB-KW"/>
</dbReference>
<dbReference type="EMBL" id="DVMO01000108">
    <property type="protein sequence ID" value="HIU28195.1"/>
    <property type="molecule type" value="Genomic_DNA"/>
</dbReference>
<keyword evidence="3" id="KW-0411">Iron-sulfur</keyword>
<dbReference type="AlphaFoldDB" id="A0A9D1I738"/>
<comment type="caution">
    <text evidence="5">The sequence shown here is derived from an EMBL/GenBank/DDBJ whole genome shotgun (WGS) entry which is preliminary data.</text>
</comment>
<dbReference type="Gene3D" id="3.30.70.20">
    <property type="match status" value="1"/>
</dbReference>
<evidence type="ECO:0000259" key="4">
    <source>
        <dbReference type="PROSITE" id="PS51379"/>
    </source>
</evidence>
<organism evidence="5 6">
    <name type="scientific">Candidatus Fimisoma avicola</name>
    <dbReference type="NCBI Taxonomy" id="2840826"/>
    <lineage>
        <taxon>Bacteria</taxon>
        <taxon>Bacillati</taxon>
        <taxon>Bacillota</taxon>
        <taxon>Clostridia</taxon>
        <taxon>Eubacteriales</taxon>
        <taxon>Candidatus Fimisoma</taxon>
    </lineage>
</organism>
<sequence length="148" mass="16471">MQLIDRVEDCNGCGACVVACKYRCVKMEKDGDGNSRPVVNENGCSKCNACMLFCPLYNPVELPVFEEFFDAPEGVDVRDRDMAPIYRAAMRGAREGKHTEFAGTLCQIAALKSLNGDKIPPNLLLFPIFCDDEQRRSNPACAVCKFYE</sequence>